<protein>
    <submittedName>
        <fullName evidence="2">Uncharacterized protein</fullName>
    </submittedName>
</protein>
<name>A0A8S1RLZ5_9CILI</name>
<sequence>MSYINKGQNNIGNNVQNNNNSNKNVNSNKNGYGENQQQIYYQSQIQQQSEIRYYVYQDLQNIINLIYSRNAVLEHFKNDPNHPMVTLINNKMLLQLNLSNTIQLDQTQQYQRDSNLFDFLKQERMNANRILKNVIFNQKKDSIQTALIEYSNDYQNGNFKLNKQYKLQETGLVAKFDESVLSKILSSIQNVDYKINQLRNGQIYDVPKELDIIKKAENYQIQAKQLLQINFHLINTGEKSMVQPQNLNQNQYTNIANGKVLKPKP</sequence>
<feature type="region of interest" description="Disordered" evidence="1">
    <location>
        <begin position="1"/>
        <end position="32"/>
    </location>
</feature>
<dbReference type="OrthoDB" id="312793at2759"/>
<dbReference type="Proteomes" id="UP000692954">
    <property type="component" value="Unassembled WGS sequence"/>
</dbReference>
<evidence type="ECO:0000313" key="3">
    <source>
        <dbReference type="Proteomes" id="UP000692954"/>
    </source>
</evidence>
<evidence type="ECO:0000256" key="1">
    <source>
        <dbReference type="SAM" id="MobiDB-lite"/>
    </source>
</evidence>
<dbReference type="AlphaFoldDB" id="A0A8S1RLZ5"/>
<evidence type="ECO:0000313" key="2">
    <source>
        <dbReference type="EMBL" id="CAD8127815.1"/>
    </source>
</evidence>
<accession>A0A8S1RLZ5</accession>
<gene>
    <name evidence="2" type="ORF">PSON_ATCC_30995.1.T1800036</name>
</gene>
<comment type="caution">
    <text evidence="2">The sequence shown here is derived from an EMBL/GenBank/DDBJ whole genome shotgun (WGS) entry which is preliminary data.</text>
</comment>
<proteinExistence type="predicted"/>
<dbReference type="EMBL" id="CAJJDN010000180">
    <property type="protein sequence ID" value="CAD8127815.1"/>
    <property type="molecule type" value="Genomic_DNA"/>
</dbReference>
<organism evidence="2 3">
    <name type="scientific">Paramecium sonneborni</name>
    <dbReference type="NCBI Taxonomy" id="65129"/>
    <lineage>
        <taxon>Eukaryota</taxon>
        <taxon>Sar</taxon>
        <taxon>Alveolata</taxon>
        <taxon>Ciliophora</taxon>
        <taxon>Intramacronucleata</taxon>
        <taxon>Oligohymenophorea</taxon>
        <taxon>Peniculida</taxon>
        <taxon>Parameciidae</taxon>
        <taxon>Paramecium</taxon>
    </lineage>
</organism>
<reference evidence="2" key="1">
    <citation type="submission" date="2021-01" db="EMBL/GenBank/DDBJ databases">
        <authorList>
            <consortium name="Genoscope - CEA"/>
            <person name="William W."/>
        </authorList>
    </citation>
    <scope>NUCLEOTIDE SEQUENCE</scope>
</reference>
<keyword evidence="3" id="KW-1185">Reference proteome</keyword>